<reference evidence="2" key="1">
    <citation type="submission" date="2012-11" db="EMBL/GenBank/DDBJ databases">
        <authorList>
            <person name="Lucero-Rivera Y.E."/>
            <person name="Tovar-Ramirez D."/>
        </authorList>
    </citation>
    <scope>NUCLEOTIDE SEQUENCE [LARGE SCALE GENOMIC DNA]</scope>
    <source>
        <strain evidence="2">Araruama</strain>
    </source>
</reference>
<dbReference type="Gene3D" id="3.40.50.1000">
    <property type="entry name" value="HAD superfamily/HAD-like"/>
    <property type="match status" value="1"/>
</dbReference>
<dbReference type="AlphaFoldDB" id="A0A1V1PDU4"/>
<dbReference type="InterPro" id="IPR036412">
    <property type="entry name" value="HAD-like_sf"/>
</dbReference>
<dbReference type="EMBL" id="ATBP01000097">
    <property type="protein sequence ID" value="ETR72964.1"/>
    <property type="molecule type" value="Genomic_DNA"/>
</dbReference>
<evidence type="ECO:0008006" key="3">
    <source>
        <dbReference type="Google" id="ProtNLM"/>
    </source>
</evidence>
<comment type="caution">
    <text evidence="1">The sequence shown here is derived from an EMBL/GenBank/DDBJ whole genome shotgun (WGS) entry which is preliminary data.</text>
</comment>
<dbReference type="Proteomes" id="UP000189670">
    <property type="component" value="Unassembled WGS sequence"/>
</dbReference>
<dbReference type="InterPro" id="IPR023214">
    <property type="entry name" value="HAD_sf"/>
</dbReference>
<evidence type="ECO:0000313" key="2">
    <source>
        <dbReference type="Proteomes" id="UP000189670"/>
    </source>
</evidence>
<accession>A0A1V1PDU4</accession>
<name>A0A1V1PDU4_9BACT</name>
<evidence type="ECO:0000313" key="1">
    <source>
        <dbReference type="EMBL" id="ETR72964.1"/>
    </source>
</evidence>
<dbReference type="SUPFAM" id="SSF56784">
    <property type="entry name" value="HAD-like"/>
    <property type="match status" value="1"/>
</dbReference>
<sequence length="303" mass="35084">MNIGLFLDVDITLTVGLIQEKFAELLGIHDEYIIIEEAFQSNSISSDEFGRKIVELFSKNDFSQKFVKDNFDNIVLNSWIEEILDLPVTVYLVSSAPSYYIYRLAKKYSIPKERILCSEYTFNINDRLVKCKAVSAQVKKDFVHKHKQKHLFSIGIGDSPTHDGPFVSECDLSILTKQHSGYLYAESLENVYTTIKSINDTIEKNALLSAERKLRKSESEQKISVSPHWKGRNYKLNNQLCFLLMPFSEEWSKDVWILIEDIAKKSGYECKRADEQNGRIIMNDLWKGLNKANVLMKLVWRTF</sequence>
<gene>
    <name evidence="1" type="ORF">OMM_01296</name>
</gene>
<organism evidence="1 2">
    <name type="scientific">Candidatus Magnetoglobus multicellularis str. Araruama</name>
    <dbReference type="NCBI Taxonomy" id="890399"/>
    <lineage>
        <taxon>Bacteria</taxon>
        <taxon>Pseudomonadati</taxon>
        <taxon>Thermodesulfobacteriota</taxon>
        <taxon>Desulfobacteria</taxon>
        <taxon>Desulfobacterales</taxon>
        <taxon>Desulfobacteraceae</taxon>
        <taxon>Candidatus Magnetoglobus</taxon>
    </lineage>
</organism>
<protein>
    <recommendedName>
        <fullName evidence="3">Phosphoserine phosphatase</fullName>
    </recommendedName>
</protein>
<proteinExistence type="predicted"/>